<accession>A0A6M5YN36</accession>
<dbReference type="Proteomes" id="UP000503447">
    <property type="component" value="Chromosome"/>
</dbReference>
<dbReference type="AlphaFoldDB" id="A0A6M5YN36"/>
<evidence type="ECO:0008006" key="3">
    <source>
        <dbReference type="Google" id="ProtNLM"/>
    </source>
</evidence>
<keyword evidence="2" id="KW-1185">Reference proteome</keyword>
<gene>
    <name evidence="1" type="ORF">FTUN_1882</name>
</gene>
<name>A0A6M5YN36_9BACT</name>
<dbReference type="EMBL" id="CP053452">
    <property type="protein sequence ID" value="QJW94362.1"/>
    <property type="molecule type" value="Genomic_DNA"/>
</dbReference>
<dbReference type="RefSeq" id="WP_171470381.1">
    <property type="nucleotide sequence ID" value="NZ_CP053452.2"/>
</dbReference>
<reference evidence="2" key="1">
    <citation type="submission" date="2020-05" db="EMBL/GenBank/DDBJ databases">
        <title>Frigoriglobus tundricola gen. nov., sp. nov., a psychrotolerant cellulolytic planctomycete of the family Gemmataceae with two divergent copies of 16S rRNA gene.</title>
        <authorList>
            <person name="Kulichevskaya I.S."/>
            <person name="Ivanova A.A."/>
            <person name="Naumoff D.G."/>
            <person name="Beletsky A.V."/>
            <person name="Rijpstra W.I.C."/>
            <person name="Sinninghe Damste J.S."/>
            <person name="Mardanov A.V."/>
            <person name="Ravin N.V."/>
            <person name="Dedysh S.N."/>
        </authorList>
    </citation>
    <scope>NUCLEOTIDE SEQUENCE [LARGE SCALE GENOMIC DNA]</scope>
    <source>
        <strain evidence="2">PL17</strain>
    </source>
</reference>
<sequence length="92" mass="10331">MNYRVVARRSVSNNIRTATFLAYELGRDGSALIRGAEEIQLALSDNPAEQGESREGNERVIIAHPLTATYEVFEAAQVVLIYSAVYYPRQRL</sequence>
<dbReference type="KEGG" id="ftj:FTUN_1882"/>
<organism evidence="1 2">
    <name type="scientific">Frigoriglobus tundricola</name>
    <dbReference type="NCBI Taxonomy" id="2774151"/>
    <lineage>
        <taxon>Bacteria</taxon>
        <taxon>Pseudomonadati</taxon>
        <taxon>Planctomycetota</taxon>
        <taxon>Planctomycetia</taxon>
        <taxon>Gemmatales</taxon>
        <taxon>Gemmataceae</taxon>
        <taxon>Frigoriglobus</taxon>
    </lineage>
</organism>
<proteinExistence type="predicted"/>
<evidence type="ECO:0000313" key="2">
    <source>
        <dbReference type="Proteomes" id="UP000503447"/>
    </source>
</evidence>
<protein>
    <recommendedName>
        <fullName evidence="3">Death on curing protein, Doc toxin</fullName>
    </recommendedName>
</protein>
<evidence type="ECO:0000313" key="1">
    <source>
        <dbReference type="EMBL" id="QJW94362.1"/>
    </source>
</evidence>